<dbReference type="GO" id="GO:0050660">
    <property type="term" value="F:flavin adenine dinucleotide binding"/>
    <property type="evidence" value="ECO:0007669"/>
    <property type="project" value="InterPro"/>
</dbReference>
<feature type="domain" description="Glucose-methanol-choline oxidoreductase C-terminal" evidence="7">
    <location>
        <begin position="470"/>
        <end position="523"/>
    </location>
</feature>
<dbReference type="RefSeq" id="WP_152213628.1">
    <property type="nucleotide sequence ID" value="NZ_WFLN01000009.1"/>
</dbReference>
<comment type="cofactor">
    <cofactor evidence="1">
        <name>FAD</name>
        <dbReference type="ChEBI" id="CHEBI:57692"/>
    </cofactor>
</comment>
<keyword evidence="4" id="KW-0274">FAD</keyword>
<dbReference type="Pfam" id="PF13450">
    <property type="entry name" value="NAD_binding_8"/>
    <property type="match status" value="1"/>
</dbReference>
<evidence type="ECO:0000256" key="4">
    <source>
        <dbReference type="ARBA" id="ARBA00022827"/>
    </source>
</evidence>
<evidence type="ECO:0000313" key="9">
    <source>
        <dbReference type="Proteomes" id="UP000442694"/>
    </source>
</evidence>
<evidence type="ECO:0000256" key="1">
    <source>
        <dbReference type="ARBA" id="ARBA00001974"/>
    </source>
</evidence>
<name>A0A833JDB2_9BACT</name>
<dbReference type="AlphaFoldDB" id="A0A833JDB2"/>
<dbReference type="EMBL" id="WFLN01000009">
    <property type="protein sequence ID" value="KAB8028477.1"/>
    <property type="molecule type" value="Genomic_DNA"/>
</dbReference>
<dbReference type="InterPro" id="IPR007867">
    <property type="entry name" value="GMC_OxRtase_C"/>
</dbReference>
<evidence type="ECO:0000259" key="6">
    <source>
        <dbReference type="Pfam" id="PF00732"/>
    </source>
</evidence>
<reference evidence="8 9" key="1">
    <citation type="submission" date="2019-10" db="EMBL/GenBank/DDBJ databases">
        <title>New genus of Silvanigrellaceae.</title>
        <authorList>
            <person name="Pitt A."/>
            <person name="Hahn M.W."/>
        </authorList>
    </citation>
    <scope>NUCLEOTIDE SEQUENCE [LARGE SCALE GENOMIC DNA]</scope>
    <source>
        <strain evidence="8 9">33A1-SZDP</strain>
    </source>
</reference>
<comment type="similarity">
    <text evidence="2">Belongs to the GMC oxidoreductase family.</text>
</comment>
<keyword evidence="3" id="KW-0285">Flavoprotein</keyword>
<dbReference type="Pfam" id="PF05199">
    <property type="entry name" value="GMC_oxred_C"/>
    <property type="match status" value="1"/>
</dbReference>
<feature type="domain" description="Glucose-methanol-choline oxidoreductase N-terminal" evidence="6">
    <location>
        <begin position="205"/>
        <end position="314"/>
    </location>
</feature>
<dbReference type="PANTHER" id="PTHR42784:SF1">
    <property type="entry name" value="PYRANOSE 2-OXIDASE"/>
    <property type="match status" value="1"/>
</dbReference>
<dbReference type="InterPro" id="IPR000172">
    <property type="entry name" value="GMC_OxRdtase_N"/>
</dbReference>
<dbReference type="GO" id="GO:0016614">
    <property type="term" value="F:oxidoreductase activity, acting on CH-OH group of donors"/>
    <property type="evidence" value="ECO:0007669"/>
    <property type="project" value="InterPro"/>
</dbReference>
<dbReference type="InterPro" id="IPR036188">
    <property type="entry name" value="FAD/NAD-bd_sf"/>
</dbReference>
<evidence type="ECO:0000256" key="2">
    <source>
        <dbReference type="ARBA" id="ARBA00010790"/>
    </source>
</evidence>
<dbReference type="SUPFAM" id="SSF51905">
    <property type="entry name" value="FAD/NAD(P)-binding domain"/>
    <property type="match status" value="1"/>
</dbReference>
<protein>
    <submittedName>
        <fullName evidence="8">NAD(P)-binding protein</fullName>
    </submittedName>
</protein>
<dbReference type="Proteomes" id="UP000442694">
    <property type="component" value="Unassembled WGS sequence"/>
</dbReference>
<proteinExistence type="inferred from homology"/>
<sequence>MENLTSDIVIVGSGIAGSIMAERLSRKGLKVIILEAGSHVDRGKAFNTFINAVDKIPESAYEQQAHARFPLTVNESYFVQKGKELFKSTYLRVAGGTTWHWQGTVLRLLPEDFQMKSKYNVAFDWPITYNDLEFWYEEAEKELGTSGFNGEDLGSPRKNKYPLPEIPFSNLDQFMIASLKKSEYKIVHTPQARNSIPYDMRSACCGSASCIPICPVQAKYDATVHLNKAQKNGAKLVTNAVAYEVVSEKSGKISEIKFKIKDGKIFSVKGNTFILAANAIENAKLLLMSKSEYFKNGIANLSDQVGRNLMDHPVILAYGLAPERIFPYRSPTSTAGIDETRRGAYRKDFASYRLEISNDGWTFPIGGINPFVESLIEKGFKGKKLEDIYRESVYRQVTMAALTEQLPDPYNRVIPSYKNLDAIGIPRPEVYYALDSYTNKSFSDSRKKMIQILNLANCTQIKSPLEFYGAGHVMGTHRMGKDSKTSVVDEYLRSHEHHNLFLLGAGVMPTTGSANPTLTIAALSLKCSHYILNQYHKV</sequence>
<keyword evidence="5" id="KW-0560">Oxidoreductase</keyword>
<organism evidence="8 9">
    <name type="scientific">Fluviispira multicolorata</name>
    <dbReference type="NCBI Taxonomy" id="2654512"/>
    <lineage>
        <taxon>Bacteria</taxon>
        <taxon>Pseudomonadati</taxon>
        <taxon>Bdellovibrionota</taxon>
        <taxon>Oligoflexia</taxon>
        <taxon>Silvanigrellales</taxon>
        <taxon>Silvanigrellaceae</taxon>
        <taxon>Fluviispira</taxon>
    </lineage>
</organism>
<dbReference type="PANTHER" id="PTHR42784">
    <property type="entry name" value="PYRANOSE 2-OXIDASE"/>
    <property type="match status" value="1"/>
</dbReference>
<dbReference type="Gene3D" id="3.50.50.60">
    <property type="entry name" value="FAD/NAD(P)-binding domain"/>
    <property type="match status" value="2"/>
</dbReference>
<accession>A0A833JDB2</accession>
<evidence type="ECO:0000256" key="3">
    <source>
        <dbReference type="ARBA" id="ARBA00022630"/>
    </source>
</evidence>
<keyword evidence="9" id="KW-1185">Reference proteome</keyword>
<gene>
    <name evidence="8" type="ORF">GCL57_12185</name>
</gene>
<dbReference type="InterPro" id="IPR051473">
    <property type="entry name" value="P2Ox-like"/>
</dbReference>
<evidence type="ECO:0000259" key="7">
    <source>
        <dbReference type="Pfam" id="PF05199"/>
    </source>
</evidence>
<dbReference type="Pfam" id="PF00732">
    <property type="entry name" value="GMC_oxred_N"/>
    <property type="match status" value="1"/>
</dbReference>
<comment type="caution">
    <text evidence="8">The sequence shown here is derived from an EMBL/GenBank/DDBJ whole genome shotgun (WGS) entry which is preliminary data.</text>
</comment>
<evidence type="ECO:0000256" key="5">
    <source>
        <dbReference type="ARBA" id="ARBA00023002"/>
    </source>
</evidence>
<evidence type="ECO:0000313" key="8">
    <source>
        <dbReference type="EMBL" id="KAB8028477.1"/>
    </source>
</evidence>